<dbReference type="Proteomes" id="UP000050761">
    <property type="component" value="Unassembled WGS sequence"/>
</dbReference>
<keyword evidence="2" id="KW-1185">Reference proteome</keyword>
<dbReference type="AlphaFoldDB" id="A0A183F6Z4"/>
<reference evidence="1 2" key="1">
    <citation type="submission" date="2018-11" db="EMBL/GenBank/DDBJ databases">
        <authorList>
            <consortium name="Pathogen Informatics"/>
        </authorList>
    </citation>
    <scope>NUCLEOTIDE SEQUENCE [LARGE SCALE GENOMIC DNA]</scope>
</reference>
<protein>
    <submittedName>
        <fullName evidence="3">Neuropeptide-like 4</fullName>
    </submittedName>
</protein>
<gene>
    <name evidence="1" type="ORF">HPBE_LOCUS1937</name>
</gene>
<reference evidence="3" key="2">
    <citation type="submission" date="2019-09" db="UniProtKB">
        <authorList>
            <consortium name="WormBaseParasite"/>
        </authorList>
    </citation>
    <scope>IDENTIFICATION</scope>
</reference>
<evidence type="ECO:0000313" key="2">
    <source>
        <dbReference type="Proteomes" id="UP000050761"/>
    </source>
</evidence>
<accession>A0A3P7UJT6</accession>
<dbReference type="EMBL" id="UZAH01002485">
    <property type="protein sequence ID" value="VDO22217.1"/>
    <property type="molecule type" value="Genomic_DNA"/>
</dbReference>
<name>A0A183F6Z4_HELPZ</name>
<sequence>MVLLISSTPISSQLYGPVGPYGSPLIAPPIGVPPPYLGAGLYPYGPGLYPYGYSPVVRGALVGATLGALAGGR</sequence>
<dbReference type="WBParaSite" id="HPBE_0000193601-mRNA-1">
    <property type="protein sequence ID" value="HPBE_0000193601-mRNA-1"/>
    <property type="gene ID" value="HPBE_0000193601"/>
</dbReference>
<evidence type="ECO:0000313" key="3">
    <source>
        <dbReference type="WBParaSite" id="HPBE_0000193601-mRNA-1"/>
    </source>
</evidence>
<evidence type="ECO:0000313" key="1">
    <source>
        <dbReference type="EMBL" id="VDO22217.1"/>
    </source>
</evidence>
<proteinExistence type="predicted"/>
<organism evidence="2 3">
    <name type="scientific">Heligmosomoides polygyrus</name>
    <name type="common">Parasitic roundworm</name>
    <dbReference type="NCBI Taxonomy" id="6339"/>
    <lineage>
        <taxon>Eukaryota</taxon>
        <taxon>Metazoa</taxon>
        <taxon>Ecdysozoa</taxon>
        <taxon>Nematoda</taxon>
        <taxon>Chromadorea</taxon>
        <taxon>Rhabditida</taxon>
        <taxon>Rhabditina</taxon>
        <taxon>Rhabditomorpha</taxon>
        <taxon>Strongyloidea</taxon>
        <taxon>Heligmosomidae</taxon>
        <taxon>Heligmosomoides</taxon>
    </lineage>
</organism>
<accession>A0A183F6Z4</accession>